<keyword evidence="2" id="KW-0238">DNA-binding</keyword>
<dbReference type="InterPro" id="IPR050679">
    <property type="entry name" value="Bact_HTH_transcr_reg"/>
</dbReference>
<evidence type="ECO:0000313" key="7">
    <source>
        <dbReference type="Proteomes" id="UP001227831"/>
    </source>
</evidence>
<sequence>MNKAALIYDDLMQKIDRDVYKPGTYLPSEHQLCQLYGISRETGRKALAELAENGYIQKIRGKGSIVIEHRQYEFPVSGIVSYKELAEKMNVTTENVVYGFEEHVSLPVQMFTSLGVEMTTAPVTAVKRVRVIDGEPDIIDKDYILTSIVPKLPKAAAEDSLYAYFEDVLGLEIAYATKEITMEPANDEDREQLQLDPGAYVAVVRSVTSLADATPFQFTESRHRADKFRFRDFARRTKK</sequence>
<dbReference type="InterPro" id="IPR036390">
    <property type="entry name" value="WH_DNA-bd_sf"/>
</dbReference>
<dbReference type="InterPro" id="IPR000524">
    <property type="entry name" value="Tscrpt_reg_HTH_GntR"/>
</dbReference>
<name>A0ABU1A718_9LACO</name>
<dbReference type="SMART" id="SM00866">
    <property type="entry name" value="UTRA"/>
    <property type="match status" value="1"/>
</dbReference>
<keyword evidence="1" id="KW-0805">Transcription regulation</keyword>
<dbReference type="SUPFAM" id="SSF64288">
    <property type="entry name" value="Chorismate lyase-like"/>
    <property type="match status" value="1"/>
</dbReference>
<evidence type="ECO:0000256" key="2">
    <source>
        <dbReference type="ARBA" id="ARBA00023125"/>
    </source>
</evidence>
<keyword evidence="3" id="KW-0804">Transcription</keyword>
<dbReference type="PROSITE" id="PS50949">
    <property type="entry name" value="HTH_GNTR"/>
    <property type="match status" value="1"/>
</dbReference>
<dbReference type="Pfam" id="PF07702">
    <property type="entry name" value="UTRA"/>
    <property type="match status" value="1"/>
</dbReference>
<dbReference type="SMART" id="SM00345">
    <property type="entry name" value="HTH_GNTR"/>
    <property type="match status" value="1"/>
</dbReference>
<protein>
    <recommendedName>
        <fullName evidence="4">Trehalose operon repressor</fullName>
    </recommendedName>
</protein>
<dbReference type="InterPro" id="IPR012770">
    <property type="entry name" value="TreR"/>
</dbReference>
<reference evidence="6 7" key="1">
    <citation type="journal article" date="2023" name="Int. J. Syst. Evol. Microbiol.">
        <title>Lactiplantibacillus brownii sp. nov., a novel psychrotolerant species isolated from sauerkraut.</title>
        <authorList>
            <person name="Heng Y.C."/>
            <person name="Silvaraju S."/>
            <person name="Lee J.K.Y."/>
            <person name="Kittelmann S."/>
        </authorList>
    </citation>
    <scope>NUCLEOTIDE SEQUENCE [LARGE SCALE GENOMIC DNA]</scope>
    <source>
        <strain evidence="6 7">WILCCON 0030</strain>
    </source>
</reference>
<dbReference type="NCBIfam" id="TIGR02404">
    <property type="entry name" value="trehalos_R_Bsub"/>
    <property type="match status" value="1"/>
</dbReference>
<proteinExistence type="predicted"/>
<dbReference type="PRINTS" id="PR00035">
    <property type="entry name" value="HTHGNTR"/>
</dbReference>
<evidence type="ECO:0000256" key="4">
    <source>
        <dbReference type="NCBIfam" id="TIGR02404"/>
    </source>
</evidence>
<dbReference type="Gene3D" id="1.10.10.10">
    <property type="entry name" value="Winged helix-like DNA-binding domain superfamily/Winged helix DNA-binding domain"/>
    <property type="match status" value="1"/>
</dbReference>
<dbReference type="RefSeq" id="WP_308704391.1">
    <property type="nucleotide sequence ID" value="NZ_AP027463.1"/>
</dbReference>
<dbReference type="PANTHER" id="PTHR44846">
    <property type="entry name" value="MANNOSYL-D-GLYCERATE TRANSPORT/METABOLISM SYSTEM REPRESSOR MNGR-RELATED"/>
    <property type="match status" value="1"/>
</dbReference>
<dbReference type="InterPro" id="IPR028978">
    <property type="entry name" value="Chorismate_lyase_/UTRA_dom_sf"/>
</dbReference>
<accession>A0ABU1A718</accession>
<dbReference type="EMBL" id="JAVCWF010000001">
    <property type="protein sequence ID" value="MDQ7936247.1"/>
    <property type="molecule type" value="Genomic_DNA"/>
</dbReference>
<dbReference type="CDD" id="cd07377">
    <property type="entry name" value="WHTH_GntR"/>
    <property type="match status" value="1"/>
</dbReference>
<dbReference type="Proteomes" id="UP001227831">
    <property type="component" value="Unassembled WGS sequence"/>
</dbReference>
<evidence type="ECO:0000256" key="3">
    <source>
        <dbReference type="ARBA" id="ARBA00023163"/>
    </source>
</evidence>
<dbReference type="Pfam" id="PF00392">
    <property type="entry name" value="GntR"/>
    <property type="match status" value="1"/>
</dbReference>
<organism evidence="6 7">
    <name type="scientific">Lactiplantibacillus brownii</name>
    <dbReference type="NCBI Taxonomy" id="3069269"/>
    <lineage>
        <taxon>Bacteria</taxon>
        <taxon>Bacillati</taxon>
        <taxon>Bacillota</taxon>
        <taxon>Bacilli</taxon>
        <taxon>Lactobacillales</taxon>
        <taxon>Lactobacillaceae</taxon>
        <taxon>Lactiplantibacillus</taxon>
    </lineage>
</organism>
<keyword evidence="7" id="KW-1185">Reference proteome</keyword>
<evidence type="ECO:0000313" key="6">
    <source>
        <dbReference type="EMBL" id="MDQ7936247.1"/>
    </source>
</evidence>
<comment type="caution">
    <text evidence="6">The sequence shown here is derived from an EMBL/GenBank/DDBJ whole genome shotgun (WGS) entry which is preliminary data.</text>
</comment>
<dbReference type="InterPro" id="IPR036388">
    <property type="entry name" value="WH-like_DNA-bd_sf"/>
</dbReference>
<dbReference type="PANTHER" id="PTHR44846:SF12">
    <property type="entry name" value="HTH-TYPE TRANSCRIPTIONAL REGULATOR TRER"/>
    <property type="match status" value="1"/>
</dbReference>
<feature type="domain" description="HTH gntR-type" evidence="5">
    <location>
        <begin position="1"/>
        <end position="69"/>
    </location>
</feature>
<dbReference type="InterPro" id="IPR011663">
    <property type="entry name" value="UTRA"/>
</dbReference>
<gene>
    <name evidence="6" type="primary">treR</name>
    <name evidence="6" type="ORF">RA086_01100</name>
</gene>
<evidence type="ECO:0000256" key="1">
    <source>
        <dbReference type="ARBA" id="ARBA00023015"/>
    </source>
</evidence>
<evidence type="ECO:0000259" key="5">
    <source>
        <dbReference type="PROSITE" id="PS50949"/>
    </source>
</evidence>
<dbReference type="SUPFAM" id="SSF46785">
    <property type="entry name" value="Winged helix' DNA-binding domain"/>
    <property type="match status" value="1"/>
</dbReference>
<dbReference type="Gene3D" id="3.40.1410.10">
    <property type="entry name" value="Chorismate lyase-like"/>
    <property type="match status" value="1"/>
</dbReference>